<evidence type="ECO:0000256" key="5">
    <source>
        <dbReference type="PIRSR" id="PIRSR000865-2"/>
    </source>
</evidence>
<dbReference type="PANTHER" id="PTHR11610:SF185">
    <property type="entry name" value="LD47264P"/>
    <property type="match status" value="1"/>
</dbReference>
<dbReference type="SUPFAM" id="SSF53474">
    <property type="entry name" value="alpha/beta-Hydrolases"/>
    <property type="match status" value="1"/>
</dbReference>
<dbReference type="GO" id="GO:0004806">
    <property type="term" value="F:triacylglycerol lipase activity"/>
    <property type="evidence" value="ECO:0007669"/>
    <property type="project" value="InterPro"/>
</dbReference>
<evidence type="ECO:0000259" key="8">
    <source>
        <dbReference type="Pfam" id="PF00151"/>
    </source>
</evidence>
<dbReference type="PIRSF" id="PIRSF000865">
    <property type="entry name" value="Lipoprotein_lipase_LIPH"/>
    <property type="match status" value="1"/>
</dbReference>
<feature type="binding site" evidence="5">
    <location>
        <position position="237"/>
    </location>
    <ligand>
        <name>Ca(2+)</name>
        <dbReference type="ChEBI" id="CHEBI:29108"/>
    </ligand>
</feature>
<reference evidence="9" key="1">
    <citation type="submission" date="2017-05" db="EMBL/GenBank/DDBJ databases">
        <authorList>
            <person name="QRISCLOUD D."/>
        </authorList>
    </citation>
    <scope>NUCLEOTIDE SEQUENCE</scope>
</reference>
<sequence length="502" mass="56107">MGLVRLFVWHAAVIVACVRAQGIEREREVTGRQQVDPEKDSLLTRCFDKWGCFSIGEPFFSALRPVSLFPVHPDVLDAQFLLVTRTTPDVFQKLRPGNNASFAQSSFDPLRSVKLIVHGFTESGYQDWVKDLIRELLTSDDYNVISVDWRQGAAQSYPQAVANTRVLGLVIADFIDYLQRKYRISPSDIHIIGHNLGAHAAGYAGEQLPRLGRISALDPAGPYFENTESRVRLDPNDALFVDVIHSDGTVSTRVPGMVHATGHVDFYPTPGWRRPGCPLQTGSYADVNRFRRCNGVRAPDLFTESVNMDCPFYGFACDSYGNFSAGHCYEGCGTDMSKCAPMGFKADEWLRFSSYEPVTMFLETGIAEPYCRYHYHVSVLLSGNEDSRRHLNETGLLFVRLTGTKGRTTLVQATPSVSVFIPGTSVEFVLSAPNLGRLLRVDALWSASPGPHPHPYRPEFPQIYAHSFRITNLETSYREVFCGRDEPMNPEHVRTFFGGGVC</sequence>
<dbReference type="EMBL" id="HAHK01000243">
    <property type="protein sequence ID" value="SNX34813.1"/>
    <property type="molecule type" value="Transcribed_RNA"/>
</dbReference>
<dbReference type="EMBL" id="HAHL01000247">
    <property type="protein sequence ID" value="SNX34981.1"/>
    <property type="molecule type" value="Transcribed_RNA"/>
</dbReference>
<accession>A0A4Q8K3C5</accession>
<feature type="signal peptide" evidence="7">
    <location>
        <begin position="1"/>
        <end position="20"/>
    </location>
</feature>
<dbReference type="PANTHER" id="PTHR11610">
    <property type="entry name" value="LIPASE"/>
    <property type="match status" value="1"/>
</dbReference>
<dbReference type="PRINTS" id="PR00823">
    <property type="entry name" value="PANCLIPASE"/>
</dbReference>
<dbReference type="EMBL" id="HAHK01000244">
    <property type="protein sequence ID" value="SNX34834.1"/>
    <property type="molecule type" value="Transcribed_RNA"/>
</dbReference>
<protein>
    <submittedName>
        <fullName evidence="10">U54-Liphistoxin-Lsp1b_1</fullName>
    </submittedName>
    <submittedName>
        <fullName evidence="9">U63-Liphistoxin-Lsp1a_1</fullName>
    </submittedName>
</protein>
<dbReference type="GO" id="GO:0046872">
    <property type="term" value="F:metal ion binding"/>
    <property type="evidence" value="ECO:0007669"/>
    <property type="project" value="UniProtKB-KW"/>
</dbReference>
<dbReference type="Gene3D" id="3.40.50.1820">
    <property type="entry name" value="alpha/beta hydrolase"/>
    <property type="match status" value="1"/>
</dbReference>
<evidence type="ECO:0000256" key="4">
    <source>
        <dbReference type="ARBA" id="ARBA00023157"/>
    </source>
</evidence>
<evidence type="ECO:0000256" key="6">
    <source>
        <dbReference type="RuleBase" id="RU004262"/>
    </source>
</evidence>
<dbReference type="GO" id="GO:0005615">
    <property type="term" value="C:extracellular space"/>
    <property type="evidence" value="ECO:0007669"/>
    <property type="project" value="TreeGrafter"/>
</dbReference>
<dbReference type="GO" id="GO:0016042">
    <property type="term" value="P:lipid catabolic process"/>
    <property type="evidence" value="ECO:0007669"/>
    <property type="project" value="TreeGrafter"/>
</dbReference>
<dbReference type="Gene3D" id="2.60.60.20">
    <property type="entry name" value="PLAT/LH2 domain"/>
    <property type="match status" value="1"/>
</dbReference>
<comment type="subcellular location">
    <subcellularLocation>
        <location evidence="1">Secreted</location>
    </subcellularLocation>
</comment>
<dbReference type="InterPro" id="IPR029058">
    <property type="entry name" value="AB_hydrolase_fold"/>
</dbReference>
<name>A0A4Q8K3C5_9ARAC</name>
<dbReference type="InterPro" id="IPR033906">
    <property type="entry name" value="Lipase_N"/>
</dbReference>
<evidence type="ECO:0000313" key="10">
    <source>
        <dbReference type="EMBL" id="SNX34813.1"/>
    </source>
</evidence>
<evidence type="ECO:0000256" key="3">
    <source>
        <dbReference type="ARBA" id="ARBA00022525"/>
    </source>
</evidence>
<keyword evidence="4" id="KW-1015">Disulfide bond</keyword>
<feature type="chain" id="PRO_5033831535" evidence="7">
    <location>
        <begin position="21"/>
        <end position="502"/>
    </location>
</feature>
<organism evidence="9">
    <name type="scientific">Liphistius sp. SGP-2016</name>
    <dbReference type="NCBI Taxonomy" id="1905180"/>
    <lineage>
        <taxon>Eukaryota</taxon>
        <taxon>Metazoa</taxon>
        <taxon>Ecdysozoa</taxon>
        <taxon>Arthropoda</taxon>
        <taxon>Chelicerata</taxon>
        <taxon>Arachnida</taxon>
        <taxon>Araneae</taxon>
        <taxon>Mesothelae</taxon>
        <taxon>Liphistiidae</taxon>
        <taxon>Liphistius</taxon>
    </lineage>
</organism>
<feature type="binding site" evidence="5">
    <location>
        <position position="234"/>
    </location>
    <ligand>
        <name>Ca(2+)</name>
        <dbReference type="ChEBI" id="CHEBI:29108"/>
    </ligand>
</feature>
<dbReference type="InterPro" id="IPR036392">
    <property type="entry name" value="PLAT/LH2_dom_sf"/>
</dbReference>
<comment type="similarity">
    <text evidence="2 6">Belongs to the AB hydrolase superfamily. Lipase family.</text>
</comment>
<dbReference type="CDD" id="cd00707">
    <property type="entry name" value="Pancreat_lipase_like"/>
    <property type="match status" value="1"/>
</dbReference>
<reference evidence="9" key="2">
    <citation type="submission" date="2019-05" db="EMBL/GenBank/DDBJ databases">
        <title>Unravelling the molecular evolution of spider venoms.</title>
        <authorList>
            <person name="Pineda S."/>
        </authorList>
    </citation>
    <scope>NUCLEOTIDE SEQUENCE</scope>
</reference>
<keyword evidence="7" id="KW-0732">Signal</keyword>
<dbReference type="PRINTS" id="PR00821">
    <property type="entry name" value="TAGLIPASE"/>
</dbReference>
<dbReference type="EMBL" id="HAHL01000074">
    <property type="protein sequence ID" value="SNX33355.1"/>
    <property type="molecule type" value="Transcribed_RNA"/>
</dbReference>
<dbReference type="InterPro" id="IPR013818">
    <property type="entry name" value="Lipase"/>
</dbReference>
<feature type="binding site" evidence="5">
    <location>
        <position position="232"/>
    </location>
    <ligand>
        <name>Ca(2+)</name>
        <dbReference type="ChEBI" id="CHEBI:29108"/>
    </ligand>
</feature>
<evidence type="ECO:0000256" key="1">
    <source>
        <dbReference type="ARBA" id="ARBA00004613"/>
    </source>
</evidence>
<evidence type="ECO:0000256" key="7">
    <source>
        <dbReference type="SAM" id="SignalP"/>
    </source>
</evidence>
<evidence type="ECO:0000313" key="9">
    <source>
        <dbReference type="EMBL" id="SNX33355.1"/>
    </source>
</evidence>
<dbReference type="PROSITE" id="PS51257">
    <property type="entry name" value="PROKAR_LIPOPROTEIN"/>
    <property type="match status" value="1"/>
</dbReference>
<keyword evidence="5" id="KW-0479">Metal-binding</keyword>
<evidence type="ECO:0000256" key="2">
    <source>
        <dbReference type="ARBA" id="ARBA00010701"/>
    </source>
</evidence>
<dbReference type="InterPro" id="IPR002331">
    <property type="entry name" value="Lipase_panc"/>
</dbReference>
<dbReference type="Pfam" id="PF00151">
    <property type="entry name" value="Lipase"/>
    <property type="match status" value="1"/>
</dbReference>
<dbReference type="SUPFAM" id="SSF49723">
    <property type="entry name" value="Lipase/lipooxygenase domain (PLAT/LH2 domain)"/>
    <property type="match status" value="1"/>
</dbReference>
<dbReference type="InterPro" id="IPR000734">
    <property type="entry name" value="TAG_lipase"/>
</dbReference>
<proteinExistence type="inferred from homology"/>
<feature type="domain" description="Lipase" evidence="8">
    <location>
        <begin position="46"/>
        <end position="370"/>
    </location>
</feature>
<keyword evidence="3" id="KW-0964">Secreted</keyword>
<keyword evidence="5" id="KW-0106">Calcium</keyword>
<dbReference type="InterPro" id="IPR016272">
    <property type="entry name" value="Lipase_LIPH"/>
</dbReference>
<dbReference type="AlphaFoldDB" id="A0A4Q8K3C5"/>